<evidence type="ECO:0000313" key="2">
    <source>
        <dbReference type="Proteomes" id="UP000502996"/>
    </source>
</evidence>
<sequence>MNKGVVAVLVVFFGFWLFTDPHGLAGFTANSADALSNWGEKLFDSVITFLGDL</sequence>
<keyword evidence="2" id="KW-1185">Reference proteome</keyword>
<accession>A0A6G6WEW6</accession>
<organism evidence="1 2">
    <name type="scientific">Nocardioides anomalus</name>
    <dbReference type="NCBI Taxonomy" id="2712223"/>
    <lineage>
        <taxon>Bacteria</taxon>
        <taxon>Bacillati</taxon>
        <taxon>Actinomycetota</taxon>
        <taxon>Actinomycetes</taxon>
        <taxon>Propionibacteriales</taxon>
        <taxon>Nocardioidaceae</taxon>
        <taxon>Nocardioides</taxon>
    </lineage>
</organism>
<evidence type="ECO:0000313" key="1">
    <source>
        <dbReference type="EMBL" id="QIG43782.1"/>
    </source>
</evidence>
<proteinExistence type="predicted"/>
<dbReference type="Proteomes" id="UP000502996">
    <property type="component" value="Chromosome"/>
</dbReference>
<gene>
    <name evidence="1" type="ORF">G5V58_14305</name>
</gene>
<reference evidence="1 2" key="1">
    <citation type="submission" date="2020-02" db="EMBL/GenBank/DDBJ databases">
        <title>Full genome sequence of Nocardioides sp. R-3366.</title>
        <authorList>
            <person name="Im W.-T."/>
        </authorList>
    </citation>
    <scope>NUCLEOTIDE SEQUENCE [LARGE SCALE GENOMIC DNA]</scope>
    <source>
        <strain evidence="1 2">R-3366</strain>
    </source>
</reference>
<dbReference type="EMBL" id="CP049257">
    <property type="protein sequence ID" value="QIG43782.1"/>
    <property type="molecule type" value="Genomic_DNA"/>
</dbReference>
<dbReference type="AlphaFoldDB" id="A0A6G6WEW6"/>
<protein>
    <submittedName>
        <fullName evidence="1">Uncharacterized protein</fullName>
    </submittedName>
</protein>
<name>A0A6G6WEW6_9ACTN</name>
<dbReference type="RefSeq" id="WP_165233947.1">
    <property type="nucleotide sequence ID" value="NZ_CP049257.1"/>
</dbReference>
<dbReference type="KEGG" id="nano:G5V58_14305"/>